<keyword evidence="8" id="KW-1185">Reference proteome</keyword>
<evidence type="ECO:0000256" key="6">
    <source>
        <dbReference type="SAM" id="Phobius"/>
    </source>
</evidence>
<feature type="transmembrane region" description="Helical" evidence="6">
    <location>
        <begin position="403"/>
        <end position="421"/>
    </location>
</feature>
<keyword evidence="4 6" id="KW-1133">Transmembrane helix</keyword>
<protein>
    <submittedName>
        <fullName evidence="7">Amino acid transporter</fullName>
    </submittedName>
</protein>
<comment type="caution">
    <text evidence="7">The sequence shown here is derived from an EMBL/GenBank/DDBJ whole genome shotgun (WGS) entry which is preliminary data.</text>
</comment>
<evidence type="ECO:0000256" key="2">
    <source>
        <dbReference type="ARBA" id="ARBA00022475"/>
    </source>
</evidence>
<evidence type="ECO:0000256" key="4">
    <source>
        <dbReference type="ARBA" id="ARBA00022989"/>
    </source>
</evidence>
<feature type="transmembrane region" description="Helical" evidence="6">
    <location>
        <begin position="49"/>
        <end position="68"/>
    </location>
</feature>
<dbReference type="AlphaFoldDB" id="A0A852RCU3"/>
<dbReference type="GO" id="GO:0005886">
    <property type="term" value="C:plasma membrane"/>
    <property type="evidence" value="ECO:0007669"/>
    <property type="project" value="UniProtKB-SubCell"/>
</dbReference>
<dbReference type="Proteomes" id="UP000582231">
    <property type="component" value="Unassembled WGS sequence"/>
</dbReference>
<gene>
    <name evidence="7" type="ORF">BJ958_002553</name>
</gene>
<keyword evidence="3 6" id="KW-0812">Transmembrane</keyword>
<organism evidence="7 8">
    <name type="scientific">Nocardioides kongjuensis</name>
    <dbReference type="NCBI Taxonomy" id="349522"/>
    <lineage>
        <taxon>Bacteria</taxon>
        <taxon>Bacillati</taxon>
        <taxon>Actinomycetota</taxon>
        <taxon>Actinomycetes</taxon>
        <taxon>Propionibacteriales</taxon>
        <taxon>Nocardioidaceae</taxon>
        <taxon>Nocardioides</taxon>
    </lineage>
</organism>
<evidence type="ECO:0000313" key="8">
    <source>
        <dbReference type="Proteomes" id="UP000582231"/>
    </source>
</evidence>
<proteinExistence type="predicted"/>
<dbReference type="GO" id="GO:0022857">
    <property type="term" value="F:transmembrane transporter activity"/>
    <property type="evidence" value="ECO:0007669"/>
    <property type="project" value="InterPro"/>
</dbReference>
<dbReference type="PANTHER" id="PTHR42770">
    <property type="entry name" value="AMINO ACID TRANSPORTER-RELATED"/>
    <property type="match status" value="1"/>
</dbReference>
<evidence type="ECO:0000256" key="1">
    <source>
        <dbReference type="ARBA" id="ARBA00004651"/>
    </source>
</evidence>
<keyword evidence="2" id="KW-1003">Cell membrane</keyword>
<dbReference type="Pfam" id="PF13520">
    <property type="entry name" value="AA_permease_2"/>
    <property type="match status" value="1"/>
</dbReference>
<feature type="transmembrane region" description="Helical" evidence="6">
    <location>
        <begin position="12"/>
        <end position="43"/>
    </location>
</feature>
<dbReference type="RefSeq" id="WP_179727182.1">
    <property type="nucleotide sequence ID" value="NZ_BAABEF010000001.1"/>
</dbReference>
<feature type="transmembrane region" description="Helical" evidence="6">
    <location>
        <begin position="232"/>
        <end position="252"/>
    </location>
</feature>
<evidence type="ECO:0000256" key="3">
    <source>
        <dbReference type="ARBA" id="ARBA00022692"/>
    </source>
</evidence>
<feature type="transmembrane region" description="Helical" evidence="6">
    <location>
        <begin position="368"/>
        <end position="391"/>
    </location>
</feature>
<comment type="subcellular location">
    <subcellularLocation>
        <location evidence="1">Cell membrane</location>
        <topology evidence="1">Multi-pass membrane protein</topology>
    </subcellularLocation>
</comment>
<keyword evidence="5 6" id="KW-0472">Membrane</keyword>
<feature type="transmembrane region" description="Helical" evidence="6">
    <location>
        <begin position="191"/>
        <end position="212"/>
    </location>
</feature>
<feature type="transmembrane region" description="Helical" evidence="6">
    <location>
        <begin position="292"/>
        <end position="314"/>
    </location>
</feature>
<dbReference type="PANTHER" id="PTHR42770:SF16">
    <property type="entry name" value="AMINO ACID PERMEASE"/>
    <property type="match status" value="1"/>
</dbReference>
<dbReference type="EMBL" id="JACCBF010000001">
    <property type="protein sequence ID" value="NYD31007.1"/>
    <property type="molecule type" value="Genomic_DNA"/>
</dbReference>
<evidence type="ECO:0000256" key="5">
    <source>
        <dbReference type="ARBA" id="ARBA00023136"/>
    </source>
</evidence>
<dbReference type="Gene3D" id="1.20.1740.10">
    <property type="entry name" value="Amino acid/polyamine transporter I"/>
    <property type="match status" value="1"/>
</dbReference>
<dbReference type="InterPro" id="IPR002293">
    <property type="entry name" value="AA/rel_permease1"/>
</dbReference>
<feature type="transmembrane region" description="Helical" evidence="6">
    <location>
        <begin position="133"/>
        <end position="152"/>
    </location>
</feature>
<dbReference type="InterPro" id="IPR050367">
    <property type="entry name" value="APC_superfamily"/>
</dbReference>
<evidence type="ECO:0000313" key="7">
    <source>
        <dbReference type="EMBL" id="NYD31007.1"/>
    </source>
</evidence>
<accession>A0A852RCU3</accession>
<feature type="transmembrane region" description="Helical" evidence="6">
    <location>
        <begin position="106"/>
        <end position="124"/>
    </location>
</feature>
<sequence length="486" mass="50347">MSDTVNTTLRKNALGVGAIVFLVLAAVAPLTGMVVVASLAIALGNGGGTPFAFFAVAVVLLLFAIGYGKMSSELVNAGGFYAFVVKGLGRPAGLAAGFIAMLGYNFFVVGTIGTSGFFMKIVIADKTGLDMPWLFWGLASIAVCYLMALRGVDFSSKILGVSLVLETSILVIFDVAVLFKDGYSFSAFSADSITSGSLSIGLLLAATGFLGFEATSLFSEEAKNPLKTVPRATYVAITLIGVILGVTTLAVVSATGVAQAQDTAIAHLPTGDLVFSLADTYIGGFLTDVMNWLLLVSLFAAMLAFHNSSSRYIFSLGRARILPQVLSKTGPSGAPYVASTVQAAFAVAVAVAFAVAGADPILTVVPSMLGFGTLAILVLQALAALSIVVHFRRKNDPRIGSTLVAPALGFIGLCFAVVLAFKHFEIVAGSDSKAVNSLPWLLVAALVGGIGYAVYLRSSRPSVYDALSSDLERFDDHLATDAATGR</sequence>
<feature type="transmembrane region" description="Helical" evidence="6">
    <location>
        <begin position="158"/>
        <end position="179"/>
    </location>
</feature>
<feature type="transmembrane region" description="Helical" evidence="6">
    <location>
        <begin position="437"/>
        <end position="455"/>
    </location>
</feature>
<feature type="transmembrane region" description="Helical" evidence="6">
    <location>
        <begin position="335"/>
        <end position="356"/>
    </location>
</feature>
<reference evidence="7 8" key="1">
    <citation type="submission" date="2020-07" db="EMBL/GenBank/DDBJ databases">
        <title>Sequencing the genomes of 1000 actinobacteria strains.</title>
        <authorList>
            <person name="Klenk H.-P."/>
        </authorList>
    </citation>
    <scope>NUCLEOTIDE SEQUENCE [LARGE SCALE GENOMIC DNA]</scope>
    <source>
        <strain evidence="7 8">DSM 19082</strain>
    </source>
</reference>
<name>A0A852RCU3_9ACTN</name>
<dbReference type="PIRSF" id="PIRSF006060">
    <property type="entry name" value="AA_transporter"/>
    <property type="match status" value="1"/>
</dbReference>